<dbReference type="Gene3D" id="1.10.510.10">
    <property type="entry name" value="Transferase(Phosphotransferase) domain 1"/>
    <property type="match status" value="1"/>
</dbReference>
<feature type="compositionally biased region" description="Basic and acidic residues" evidence="13">
    <location>
        <begin position="1299"/>
        <end position="1315"/>
    </location>
</feature>
<keyword evidence="6" id="KW-0597">Phosphoprotein</keyword>
<keyword evidence="7" id="KW-0808">Transferase</keyword>
<evidence type="ECO:0000256" key="4">
    <source>
        <dbReference type="ARBA" id="ARBA00022490"/>
    </source>
</evidence>
<keyword evidence="8" id="KW-0547">Nucleotide-binding</keyword>
<feature type="domain" description="Protein kinase" evidence="14">
    <location>
        <begin position="139"/>
        <end position="397"/>
    </location>
</feature>
<feature type="compositionally biased region" description="Low complexity" evidence="13">
    <location>
        <begin position="654"/>
        <end position="667"/>
    </location>
</feature>
<dbReference type="Gene3D" id="3.10.20.90">
    <property type="entry name" value="Phosphatidylinositol 3-kinase Catalytic Subunit, Chain A, domain 1"/>
    <property type="match status" value="2"/>
</dbReference>
<organism evidence="15 16">
    <name type="scientific">Ameiurus melas</name>
    <name type="common">Black bullhead</name>
    <name type="synonym">Silurus melas</name>
    <dbReference type="NCBI Taxonomy" id="219545"/>
    <lineage>
        <taxon>Eukaryota</taxon>
        <taxon>Metazoa</taxon>
        <taxon>Chordata</taxon>
        <taxon>Craniata</taxon>
        <taxon>Vertebrata</taxon>
        <taxon>Euteleostomi</taxon>
        <taxon>Actinopterygii</taxon>
        <taxon>Neopterygii</taxon>
        <taxon>Teleostei</taxon>
        <taxon>Ostariophysi</taxon>
        <taxon>Siluriformes</taxon>
        <taxon>Ictaluridae</taxon>
        <taxon>Ameiurus</taxon>
    </lineage>
</organism>
<feature type="compositionally biased region" description="Polar residues" evidence="13">
    <location>
        <begin position="906"/>
        <end position="925"/>
    </location>
</feature>
<dbReference type="PANTHER" id="PTHR13902">
    <property type="entry name" value="SERINE/THREONINE-PROTEIN KINASE WNK WITH NO LYSINE -RELATED"/>
    <property type="match status" value="1"/>
</dbReference>
<dbReference type="SMART" id="SM00220">
    <property type="entry name" value="S_TKc"/>
    <property type="match status" value="1"/>
</dbReference>
<dbReference type="CDD" id="cd14033">
    <property type="entry name" value="STKc_WNK4"/>
    <property type="match status" value="1"/>
</dbReference>
<feature type="compositionally biased region" description="Polar residues" evidence="13">
    <location>
        <begin position="520"/>
        <end position="529"/>
    </location>
</feature>
<keyword evidence="5" id="KW-0723">Serine/threonine-protein kinase</keyword>
<proteinExistence type="predicted"/>
<evidence type="ECO:0000256" key="6">
    <source>
        <dbReference type="ARBA" id="ARBA00022553"/>
    </source>
</evidence>
<keyword evidence="4" id="KW-0963">Cytoplasm</keyword>
<feature type="region of interest" description="Disordered" evidence="13">
    <location>
        <begin position="646"/>
        <end position="689"/>
    </location>
</feature>
<dbReference type="InterPro" id="IPR056865">
    <property type="entry name" value="CCTL2_WNK"/>
</dbReference>
<evidence type="ECO:0000256" key="9">
    <source>
        <dbReference type="ARBA" id="ARBA00022777"/>
    </source>
</evidence>
<feature type="compositionally biased region" description="Low complexity" evidence="13">
    <location>
        <begin position="1098"/>
        <end position="1139"/>
    </location>
</feature>
<protein>
    <recommendedName>
        <fullName evidence="3">non-specific serine/threonine protein kinase</fullName>
        <ecNumber evidence="3">2.7.11.1</ecNumber>
    </recommendedName>
</protein>
<dbReference type="InterPro" id="IPR024678">
    <property type="entry name" value="Kinase_OSR1/WNK_CCT"/>
</dbReference>
<feature type="region of interest" description="Disordered" evidence="13">
    <location>
        <begin position="1299"/>
        <end position="1327"/>
    </location>
</feature>
<feature type="region of interest" description="Disordered" evidence="13">
    <location>
        <begin position="1471"/>
        <end position="1506"/>
    </location>
</feature>
<keyword evidence="10" id="KW-0067">ATP-binding</keyword>
<evidence type="ECO:0000259" key="14">
    <source>
        <dbReference type="PROSITE" id="PS50011"/>
    </source>
</evidence>
<feature type="region of interest" description="Disordered" evidence="13">
    <location>
        <begin position="485"/>
        <end position="543"/>
    </location>
</feature>
<comment type="catalytic activity">
    <reaction evidence="11">
        <text>L-threonyl-[protein] + ATP = O-phospho-L-threonyl-[protein] + ADP + H(+)</text>
        <dbReference type="Rhea" id="RHEA:46608"/>
        <dbReference type="Rhea" id="RHEA-COMP:11060"/>
        <dbReference type="Rhea" id="RHEA-COMP:11605"/>
        <dbReference type="ChEBI" id="CHEBI:15378"/>
        <dbReference type="ChEBI" id="CHEBI:30013"/>
        <dbReference type="ChEBI" id="CHEBI:30616"/>
        <dbReference type="ChEBI" id="CHEBI:61977"/>
        <dbReference type="ChEBI" id="CHEBI:456216"/>
        <dbReference type="EC" id="2.7.11.1"/>
    </reaction>
</comment>
<evidence type="ECO:0000256" key="10">
    <source>
        <dbReference type="ARBA" id="ARBA00022840"/>
    </source>
</evidence>
<evidence type="ECO:0000256" key="2">
    <source>
        <dbReference type="ARBA" id="ARBA00004496"/>
    </source>
</evidence>
<evidence type="ECO:0000256" key="11">
    <source>
        <dbReference type="ARBA" id="ARBA00047899"/>
    </source>
</evidence>
<feature type="region of interest" description="Disordered" evidence="13">
    <location>
        <begin position="1051"/>
        <end position="1161"/>
    </location>
</feature>
<dbReference type="PROSITE" id="PS50011">
    <property type="entry name" value="PROTEIN_KINASE_DOM"/>
    <property type="match status" value="1"/>
</dbReference>
<feature type="region of interest" description="Disordered" evidence="13">
    <location>
        <begin position="779"/>
        <end position="869"/>
    </location>
</feature>
<dbReference type="Proteomes" id="UP000593565">
    <property type="component" value="Unassembled WGS sequence"/>
</dbReference>
<dbReference type="FunFam" id="3.10.20.90:FF:000007">
    <property type="entry name" value="Serine/threonine-protein kinase WNK1 isoform 1"/>
    <property type="match status" value="1"/>
</dbReference>
<gene>
    <name evidence="15" type="ORF">AMELA_G00117920</name>
</gene>
<dbReference type="EMBL" id="JAAGNN010000009">
    <property type="protein sequence ID" value="KAF4085439.1"/>
    <property type="molecule type" value="Genomic_DNA"/>
</dbReference>
<evidence type="ECO:0000256" key="12">
    <source>
        <dbReference type="ARBA" id="ARBA00048679"/>
    </source>
</evidence>
<dbReference type="PROSITE" id="PS00108">
    <property type="entry name" value="PROTEIN_KINASE_ST"/>
    <property type="match status" value="1"/>
</dbReference>
<dbReference type="InterPro" id="IPR011009">
    <property type="entry name" value="Kinase-like_dom_sf"/>
</dbReference>
<dbReference type="Pfam" id="PF24889">
    <property type="entry name" value="CCTL2_WNK"/>
    <property type="match status" value="1"/>
</dbReference>
<dbReference type="EC" id="2.7.11.1" evidence="3"/>
<sequence length="1506" mass="166891">MSHAEVEVSGLGFPSLPVDLRAHALSARRNSYVLHKLELEPQFYSAPSWSDQNVLTETRTEEFKDTPPSSASPQSSPSKAQWDAAVPVAVAHEASSDSDPEPAKSNPKLIKRLESRWEQEEKEDVETKAVATSPDGRYLKFNVEIGRGSFKTVYKGLDTETTVEVAWCELQTRKLTKVERQRFSEEVEMLKNLQHPNIVRFYDSWKSTVKGHKCVLLVTELMTSGTLKTYLKRFKEMKPKLLQRWSRQILKGLHFLHTRTPPIIHRDLKCDNIFITGPTGSVKIGDLGLATLKRASFAKSVIGTPEFMAPEMYEEKYDEAVDVYAFGMCILEMTTSEYPYSECQNAAQIYRKVTSGMKPDSFYKVKVSELKEIIEGCIRMNKDERYTIQDLLEHVFFQEHNGVRVELAEEDDMEKSSLKLWLRMDGTKKLHGKYKDNNAIEFLFELYKDVPEEVAQEMVVLGFVCEADYKLVAKAMRDRVTAIKRQRERQRRIREEEKKKQEETIEEEPESPLPKPTSHVLDSSTSSPVQIPPTLPLHDLPAVSPVISPEGINGGFLQEPEEPEADQHFHYRHTSYSSVASDCETDGYLSPSGFQDGLDAAIGNLFSPSTPPSNLATPPITPTSTPPMPLLRFPSSIAVCNNTDKKVSGPPSPFSSSVDSYASDVTSGLSDGYEGQSETGTKSAARRTATRLFKRRSRSRLRITGLSDKVDRVVECQLQTHNDKMVTFKFDLDGDNPEDIAGVMVHNEFILPSERDGFIHRIRDIIKRAESLMGKDLAGQQGKQEGMHFPQHNIAGSISSSQPNLQNLARTHSTSSLPESHGSVAGQNGDVTSPVRPLLRSQSFHNTLGTSHPFHTTYPPNPPMSLSNLGHMQQFQMPIMTSSAQLPYLYPPNPGSPKTVHPSRSHVPSNPSHLMSASSGPHVSDSISATADGNPMTTHMPNIWAPQTPPLFSLANMLSMAMSMAQSFIPPPNLPASMLPHLPSLPGFPPHFSHAMPHQAGYHMAYAPHYTLPVQADGIYPPYNPDAPNLNQDALYGFAQRTHSTFTHAPGMPTHTDTHVQQMSSSVPQKGVQGGLPTHIQHHPTNYSLPQGYTEAFPRPSLSQASLSRSSSSGLSSSPRPSPESMASSSSPRSLSPSAEPDTSTSNLCEHRESPVISESKPVVTVGRFQVSPTKVIPTPSSPADKSCNTIPALTPAVSPDMLTNISIGSSHDNQTKGQSGVDRNKISTLNATFSQHLHIDVPEAKHFLDATHDQSQSMDLEQKLLSEAPYDAFCLHEQSQQDTKMTWTDETKEVEKVEVQQSGEDHKAQEEQQQRKKKTRRLGSVQSLTGTSVDSGLCVIMDPDVGLGDGILDSPQCSVPHHNMWMSYTRTNSYMSSDESESEDEEMWDELQELRKKHLTEVQTLQAVQKREIEELYERMGKVPPPCILSPATMLSSRQRRLSKGGGFPSTRRDSLQRLDILPITGIIRKTSVSGSSSSGSGSSSSSQERSANGVTTFTPDLTRM</sequence>
<dbReference type="Gene3D" id="3.30.200.20">
    <property type="entry name" value="Phosphorylase Kinase, domain 1"/>
    <property type="match status" value="1"/>
</dbReference>
<feature type="compositionally biased region" description="Low complexity" evidence="13">
    <location>
        <begin position="1473"/>
        <end position="1488"/>
    </location>
</feature>
<feature type="compositionally biased region" description="Low complexity" evidence="13">
    <location>
        <begin position="67"/>
        <end position="78"/>
    </location>
</feature>
<dbReference type="Pfam" id="PF00069">
    <property type="entry name" value="Pkinase"/>
    <property type="match status" value="1"/>
</dbReference>
<feature type="region of interest" description="Disordered" evidence="13">
    <location>
        <begin position="58"/>
        <end position="84"/>
    </location>
</feature>
<evidence type="ECO:0000256" key="3">
    <source>
        <dbReference type="ARBA" id="ARBA00012513"/>
    </source>
</evidence>
<feature type="compositionally biased region" description="Polar residues" evidence="13">
    <location>
        <begin position="840"/>
        <end position="854"/>
    </location>
</feature>
<dbReference type="FunFam" id="1.10.510.10:FF:000006">
    <property type="entry name" value="Serine/threonine-protein kinase WNK1 isoform 2"/>
    <property type="match status" value="1"/>
</dbReference>
<dbReference type="Pfam" id="PF12202">
    <property type="entry name" value="OSR1_C"/>
    <property type="match status" value="1"/>
</dbReference>
<comment type="subcellular location">
    <subcellularLocation>
        <location evidence="2">Cytoplasm</location>
    </subcellularLocation>
</comment>
<dbReference type="SUPFAM" id="SSF56112">
    <property type="entry name" value="Protein kinase-like (PK-like)"/>
    <property type="match status" value="1"/>
</dbReference>
<feature type="compositionally biased region" description="Basic and acidic residues" evidence="13">
    <location>
        <begin position="493"/>
        <end position="503"/>
    </location>
</feature>
<reference evidence="15 16" key="1">
    <citation type="submission" date="2020-02" db="EMBL/GenBank/DDBJ databases">
        <title>A chromosome-scale genome assembly of the black bullhead catfish (Ameiurus melas).</title>
        <authorList>
            <person name="Wen M."/>
            <person name="Zham M."/>
            <person name="Cabau C."/>
            <person name="Klopp C."/>
            <person name="Donnadieu C."/>
            <person name="Roques C."/>
            <person name="Bouchez O."/>
            <person name="Lampietro C."/>
            <person name="Jouanno E."/>
            <person name="Herpin A."/>
            <person name="Louis A."/>
            <person name="Berthelot C."/>
            <person name="Parey E."/>
            <person name="Roest-Crollius H."/>
            <person name="Braasch I."/>
            <person name="Postlethwait J."/>
            <person name="Robinson-Rechavi M."/>
            <person name="Echchiki A."/>
            <person name="Begum T."/>
            <person name="Montfort J."/>
            <person name="Schartl M."/>
            <person name="Bobe J."/>
            <person name="Guiguen Y."/>
        </authorList>
    </citation>
    <scope>NUCLEOTIDE SEQUENCE [LARGE SCALE GENOMIC DNA]</scope>
    <source>
        <strain evidence="15">M_S1</strain>
        <tissue evidence="15">Blood</tissue>
    </source>
</reference>
<evidence type="ECO:0000313" key="15">
    <source>
        <dbReference type="EMBL" id="KAF4085439.1"/>
    </source>
</evidence>
<feature type="compositionally biased region" description="Polar residues" evidence="13">
    <location>
        <begin position="1489"/>
        <end position="1506"/>
    </location>
</feature>
<evidence type="ECO:0000256" key="13">
    <source>
        <dbReference type="SAM" id="MobiDB-lite"/>
    </source>
</evidence>
<dbReference type="InterPro" id="IPR008271">
    <property type="entry name" value="Ser/Thr_kinase_AS"/>
</dbReference>
<evidence type="ECO:0000313" key="16">
    <source>
        <dbReference type="Proteomes" id="UP000593565"/>
    </source>
</evidence>
<keyword evidence="16" id="KW-1185">Reference proteome</keyword>
<keyword evidence="9" id="KW-0418">Kinase</keyword>
<name>A0A7J6ATG6_AMEME</name>
<feature type="region of interest" description="Disordered" evidence="13">
    <location>
        <begin position="891"/>
        <end position="925"/>
    </location>
</feature>
<accession>A0A7J6ATG6</accession>
<feature type="compositionally biased region" description="Polar residues" evidence="13">
    <location>
        <begin position="1059"/>
        <end position="1068"/>
    </location>
</feature>
<comment type="caution">
    <text evidence="15">The sequence shown here is derived from an EMBL/GenBank/DDBJ whole genome shotgun (WGS) entry which is preliminary data.</text>
</comment>
<feature type="compositionally biased region" description="Polar residues" evidence="13">
    <location>
        <begin position="794"/>
        <end position="818"/>
    </location>
</feature>
<evidence type="ECO:0000256" key="7">
    <source>
        <dbReference type="ARBA" id="ARBA00022679"/>
    </source>
</evidence>
<comment type="catalytic activity">
    <reaction evidence="12">
        <text>L-seryl-[protein] + ATP = O-phospho-L-seryl-[protein] + ADP + H(+)</text>
        <dbReference type="Rhea" id="RHEA:17989"/>
        <dbReference type="Rhea" id="RHEA-COMP:9863"/>
        <dbReference type="Rhea" id="RHEA-COMP:11604"/>
        <dbReference type="ChEBI" id="CHEBI:15378"/>
        <dbReference type="ChEBI" id="CHEBI:29999"/>
        <dbReference type="ChEBI" id="CHEBI:30616"/>
        <dbReference type="ChEBI" id="CHEBI:83421"/>
        <dbReference type="ChEBI" id="CHEBI:456216"/>
        <dbReference type="EC" id="2.7.11.1"/>
    </reaction>
</comment>
<evidence type="ECO:0000256" key="8">
    <source>
        <dbReference type="ARBA" id="ARBA00022741"/>
    </source>
</evidence>
<dbReference type="InterPro" id="IPR050588">
    <property type="entry name" value="WNK_Ser-Thr_kinase"/>
</dbReference>
<dbReference type="GO" id="GO:0004674">
    <property type="term" value="F:protein serine/threonine kinase activity"/>
    <property type="evidence" value="ECO:0007669"/>
    <property type="project" value="UniProtKB-KW"/>
</dbReference>
<dbReference type="GO" id="GO:0005524">
    <property type="term" value="F:ATP binding"/>
    <property type="evidence" value="ECO:0007669"/>
    <property type="project" value="UniProtKB-KW"/>
</dbReference>
<evidence type="ECO:0000256" key="5">
    <source>
        <dbReference type="ARBA" id="ARBA00022527"/>
    </source>
</evidence>
<comment type="cofactor">
    <cofactor evidence="1">
        <name>Mg(2+)</name>
        <dbReference type="ChEBI" id="CHEBI:18420"/>
    </cofactor>
</comment>
<evidence type="ECO:0000256" key="1">
    <source>
        <dbReference type="ARBA" id="ARBA00001946"/>
    </source>
</evidence>
<dbReference type="FunFam" id="3.30.200.20:FF:000494">
    <property type="entry name" value="serine/threonine-protein kinase WNK2 isoform X2"/>
    <property type="match status" value="1"/>
</dbReference>
<dbReference type="InterPro" id="IPR000719">
    <property type="entry name" value="Prot_kinase_dom"/>
</dbReference>
<dbReference type="GO" id="GO:0005737">
    <property type="term" value="C:cytoplasm"/>
    <property type="evidence" value="ECO:0007669"/>
    <property type="project" value="UniProtKB-SubCell"/>
</dbReference>